<dbReference type="PANTHER" id="PTHR43201">
    <property type="entry name" value="ACYL-COA SYNTHETASE"/>
    <property type="match status" value="1"/>
</dbReference>
<protein>
    <submittedName>
        <fullName evidence="2">Unannotated protein</fullName>
    </submittedName>
</protein>
<feature type="domain" description="AMP-dependent synthetase/ligase" evidence="1">
    <location>
        <begin position="11"/>
        <end position="371"/>
    </location>
</feature>
<organism evidence="2">
    <name type="scientific">freshwater metagenome</name>
    <dbReference type="NCBI Taxonomy" id="449393"/>
    <lineage>
        <taxon>unclassified sequences</taxon>
        <taxon>metagenomes</taxon>
        <taxon>ecological metagenomes</taxon>
    </lineage>
</organism>
<evidence type="ECO:0000259" key="1">
    <source>
        <dbReference type="Pfam" id="PF00501"/>
    </source>
</evidence>
<evidence type="ECO:0000313" key="2">
    <source>
        <dbReference type="EMBL" id="CAB4531110.1"/>
    </source>
</evidence>
<accession>A0A6J6AVS7</accession>
<dbReference type="Gene3D" id="3.40.50.12780">
    <property type="entry name" value="N-terminal domain of ligase-like"/>
    <property type="match status" value="1"/>
</dbReference>
<dbReference type="SUPFAM" id="SSF56801">
    <property type="entry name" value="Acetyl-CoA synthetase-like"/>
    <property type="match status" value="1"/>
</dbReference>
<proteinExistence type="predicted"/>
<dbReference type="AlphaFoldDB" id="A0A6J6AVS7"/>
<dbReference type="EMBL" id="CAEZSF010000018">
    <property type="protein sequence ID" value="CAB4531110.1"/>
    <property type="molecule type" value="Genomic_DNA"/>
</dbReference>
<reference evidence="2" key="1">
    <citation type="submission" date="2020-05" db="EMBL/GenBank/DDBJ databases">
        <authorList>
            <person name="Chiriac C."/>
            <person name="Salcher M."/>
            <person name="Ghai R."/>
            <person name="Kavagutti S V."/>
        </authorList>
    </citation>
    <scope>NUCLEOTIDE SEQUENCE</scope>
</reference>
<dbReference type="GO" id="GO:0006631">
    <property type="term" value="P:fatty acid metabolic process"/>
    <property type="evidence" value="ECO:0007669"/>
    <property type="project" value="TreeGrafter"/>
</dbReference>
<dbReference type="GO" id="GO:0031956">
    <property type="term" value="F:medium-chain fatty acid-CoA ligase activity"/>
    <property type="evidence" value="ECO:0007669"/>
    <property type="project" value="TreeGrafter"/>
</dbReference>
<dbReference type="Pfam" id="PF00501">
    <property type="entry name" value="AMP-binding"/>
    <property type="match status" value="1"/>
</dbReference>
<name>A0A6J6AVS7_9ZZZZ</name>
<sequence>MLQGRTLWKLLEQRVNATPDALMMVDEDMRTLTFAEFWVEAERAAAGLHSAGVRAGDVVSWQLPTWIESMVLAAALSRLGVLQNPISPGCRDEEVAHITTQSQTQLLVIPSVWEGFDYEQMATELAQANGSLRLLIADRALPQGDIAVLDPLPEVLQEDTSAPSWIFYTSGGQGASKGVLHSDATLIAAARALSLRVGLIGRDRNSLVGELSEINSLLWLFASLLSGCSNILIDSFHLEESIEVLSRESVTLAGSGLALHQAYVLSQRTVLHPLFGDVRAFVGGGPQKPAELVEEVRALFDVPVLGGYGITEAPMLTVADLSDSPRELAETDGKPAGGVEIRLVRADNSIVIDGSEGELRVRAPQMMLGYLDGASTAEAFDDDGFFRTGDVGCIDDRGNLRVTGRLVGVELNSPLH</sequence>
<dbReference type="InterPro" id="IPR000873">
    <property type="entry name" value="AMP-dep_synth/lig_dom"/>
</dbReference>
<gene>
    <name evidence="2" type="ORF">UFOPK1358_00349</name>
</gene>
<dbReference type="PANTHER" id="PTHR43201:SF32">
    <property type="entry name" value="2-SUCCINYLBENZOATE--COA LIGASE, CHLOROPLASTIC_PEROXISOMAL"/>
    <property type="match status" value="1"/>
</dbReference>
<dbReference type="InterPro" id="IPR042099">
    <property type="entry name" value="ANL_N_sf"/>
</dbReference>